<accession>A0A5B7BB84</accession>
<dbReference type="InterPro" id="IPR053151">
    <property type="entry name" value="RNase_H-like"/>
</dbReference>
<gene>
    <name evidence="1" type="ORF">Din_035175</name>
</gene>
<evidence type="ECO:0000313" key="1">
    <source>
        <dbReference type="EMBL" id="MPA65734.1"/>
    </source>
</evidence>
<dbReference type="EMBL" id="GHES01035175">
    <property type="protein sequence ID" value="MPA65734.1"/>
    <property type="molecule type" value="Transcribed_RNA"/>
</dbReference>
<dbReference type="PANTHER" id="PTHR47723:SF19">
    <property type="entry name" value="POLYNUCLEOTIDYL TRANSFERASE, RIBONUCLEASE H-LIKE SUPERFAMILY PROTEIN"/>
    <property type="match status" value="1"/>
</dbReference>
<name>A0A5B7BB84_DAVIN</name>
<organism evidence="1">
    <name type="scientific">Davidia involucrata</name>
    <name type="common">Dove tree</name>
    <dbReference type="NCBI Taxonomy" id="16924"/>
    <lineage>
        <taxon>Eukaryota</taxon>
        <taxon>Viridiplantae</taxon>
        <taxon>Streptophyta</taxon>
        <taxon>Embryophyta</taxon>
        <taxon>Tracheophyta</taxon>
        <taxon>Spermatophyta</taxon>
        <taxon>Magnoliopsida</taxon>
        <taxon>eudicotyledons</taxon>
        <taxon>Gunneridae</taxon>
        <taxon>Pentapetalae</taxon>
        <taxon>asterids</taxon>
        <taxon>Cornales</taxon>
        <taxon>Nyssaceae</taxon>
        <taxon>Davidia</taxon>
    </lineage>
</organism>
<reference evidence="1" key="1">
    <citation type="submission" date="2019-08" db="EMBL/GenBank/DDBJ databases">
        <title>Reference gene set and small RNA set construction with multiple tissues from Davidia involucrata Baill.</title>
        <authorList>
            <person name="Yang H."/>
            <person name="Zhou C."/>
            <person name="Li G."/>
            <person name="Wang J."/>
            <person name="Gao P."/>
            <person name="Wang M."/>
            <person name="Wang R."/>
            <person name="Zhao Y."/>
        </authorList>
    </citation>
    <scope>NUCLEOTIDE SEQUENCE</scope>
    <source>
        <tissue evidence="1">Mixed with DoveR01_LX</tissue>
    </source>
</reference>
<dbReference type="PANTHER" id="PTHR47723">
    <property type="entry name" value="OS05G0353850 PROTEIN"/>
    <property type="match status" value="1"/>
</dbReference>
<protein>
    <recommendedName>
        <fullName evidence="2">RNase H type-1 domain-containing protein</fullName>
    </recommendedName>
</protein>
<evidence type="ECO:0008006" key="2">
    <source>
        <dbReference type="Google" id="ProtNLM"/>
    </source>
</evidence>
<proteinExistence type="predicted"/>
<dbReference type="AlphaFoldDB" id="A0A5B7BB84"/>
<sequence>MMEAIALSESVQFCKDIGVRRIIVESDSRELILHLQYCSSFLAHLEVILHDVVLGERLRLCGLWRLDVGGNKVSHEVARAYCLLSDMEVWLDDPPRWLESFILEDKKGL</sequence>